<dbReference type="AlphaFoldDB" id="A0AAX1UPB2"/>
<protein>
    <submittedName>
        <fullName evidence="2">Uncharacterized protein</fullName>
    </submittedName>
</protein>
<reference evidence="2 3" key="1">
    <citation type="submission" date="2018-08" db="EMBL/GenBank/DDBJ databases">
        <title>Draft genome sequence of Rhodobacter sphaeroides FY.</title>
        <authorList>
            <person name="Rayyan A."/>
            <person name="Meyer T.E."/>
            <person name="Kyndt J.A."/>
        </authorList>
    </citation>
    <scope>NUCLEOTIDE SEQUENCE [LARGE SCALE GENOMIC DNA]</scope>
    <source>
        <strain evidence="2 3">FY</strain>
    </source>
</reference>
<dbReference type="EMBL" id="QWGP01000003">
    <property type="protein sequence ID" value="RHZ97501.1"/>
    <property type="molecule type" value="Genomic_DNA"/>
</dbReference>
<name>A0AAX1UPB2_CERSP</name>
<gene>
    <name evidence="2" type="ORF">D1114_04055</name>
</gene>
<evidence type="ECO:0000313" key="3">
    <source>
        <dbReference type="Proteomes" id="UP000266305"/>
    </source>
</evidence>
<feature type="compositionally biased region" description="Polar residues" evidence="1">
    <location>
        <begin position="35"/>
        <end position="50"/>
    </location>
</feature>
<dbReference type="Proteomes" id="UP000266305">
    <property type="component" value="Unassembled WGS sequence"/>
</dbReference>
<proteinExistence type="predicted"/>
<sequence>MHGARSIVTRRSARRRAATNAAHLRPSGGGARNPLHSSVPSDQVRGTQAQGHGPARAVAFCFLGEGRWTRFR</sequence>
<evidence type="ECO:0000256" key="1">
    <source>
        <dbReference type="SAM" id="MobiDB-lite"/>
    </source>
</evidence>
<organism evidence="2 3">
    <name type="scientific">Cereibacter sphaeroides</name>
    <name type="common">Rhodobacter sphaeroides</name>
    <dbReference type="NCBI Taxonomy" id="1063"/>
    <lineage>
        <taxon>Bacteria</taxon>
        <taxon>Pseudomonadati</taxon>
        <taxon>Pseudomonadota</taxon>
        <taxon>Alphaproteobacteria</taxon>
        <taxon>Rhodobacterales</taxon>
        <taxon>Paracoccaceae</taxon>
        <taxon>Cereibacter</taxon>
    </lineage>
</organism>
<evidence type="ECO:0000313" key="2">
    <source>
        <dbReference type="EMBL" id="RHZ97501.1"/>
    </source>
</evidence>
<comment type="caution">
    <text evidence="2">The sequence shown here is derived from an EMBL/GenBank/DDBJ whole genome shotgun (WGS) entry which is preliminary data.</text>
</comment>
<accession>A0AAX1UPB2</accession>
<feature type="compositionally biased region" description="Low complexity" evidence="1">
    <location>
        <begin position="1"/>
        <end position="10"/>
    </location>
</feature>
<feature type="region of interest" description="Disordered" evidence="1">
    <location>
        <begin position="1"/>
        <end position="52"/>
    </location>
</feature>